<dbReference type="InterPro" id="IPR000485">
    <property type="entry name" value="AsnC-type_HTH_dom"/>
</dbReference>
<dbReference type="SUPFAM" id="SSF46785">
    <property type="entry name" value="Winged helix' DNA-binding domain"/>
    <property type="match status" value="1"/>
</dbReference>
<dbReference type="PANTHER" id="PTHR30154:SF34">
    <property type="entry name" value="TRANSCRIPTIONAL REGULATOR AZLB"/>
    <property type="match status" value="1"/>
</dbReference>
<proteinExistence type="predicted"/>
<dbReference type="PROSITE" id="PS00519">
    <property type="entry name" value="HTH_ASNC_1"/>
    <property type="match status" value="1"/>
</dbReference>
<evidence type="ECO:0000256" key="3">
    <source>
        <dbReference type="ARBA" id="ARBA00023163"/>
    </source>
</evidence>
<dbReference type="InterPro" id="IPR036388">
    <property type="entry name" value="WH-like_DNA-bd_sf"/>
</dbReference>
<name>A0A5M8QAA3_9MICO</name>
<dbReference type="InterPro" id="IPR019888">
    <property type="entry name" value="Tscrpt_reg_AsnC-like"/>
</dbReference>
<dbReference type="Gene3D" id="3.30.70.920">
    <property type="match status" value="1"/>
</dbReference>
<reference evidence="5 6" key="1">
    <citation type="submission" date="2019-08" db="EMBL/GenBank/DDBJ databases">
        <title>Agrococcus lahaulensis sp. nov., isolated from a cold desert of the Indian Himalayas.</title>
        <authorList>
            <person name="Qu J.H."/>
        </authorList>
    </citation>
    <scope>NUCLEOTIDE SEQUENCE [LARGE SCALE GENOMIC DNA]</scope>
    <source>
        <strain evidence="5 6">NS18</strain>
    </source>
</reference>
<organism evidence="5 6">
    <name type="scientific">Agrococcus sediminis</name>
    <dbReference type="NCBI Taxonomy" id="2599924"/>
    <lineage>
        <taxon>Bacteria</taxon>
        <taxon>Bacillati</taxon>
        <taxon>Actinomycetota</taxon>
        <taxon>Actinomycetes</taxon>
        <taxon>Micrococcales</taxon>
        <taxon>Microbacteriaceae</taxon>
        <taxon>Agrococcus</taxon>
    </lineage>
</organism>
<dbReference type="GO" id="GO:0043200">
    <property type="term" value="P:response to amino acid"/>
    <property type="evidence" value="ECO:0007669"/>
    <property type="project" value="TreeGrafter"/>
</dbReference>
<dbReference type="PRINTS" id="PR00033">
    <property type="entry name" value="HTHASNC"/>
</dbReference>
<keyword evidence="1" id="KW-0805">Transcription regulation</keyword>
<dbReference type="PROSITE" id="PS50956">
    <property type="entry name" value="HTH_ASNC_2"/>
    <property type="match status" value="1"/>
</dbReference>
<dbReference type="Proteomes" id="UP000323221">
    <property type="component" value="Unassembled WGS sequence"/>
</dbReference>
<keyword evidence="2" id="KW-0238">DNA-binding</keyword>
<evidence type="ECO:0000256" key="2">
    <source>
        <dbReference type="ARBA" id="ARBA00023125"/>
    </source>
</evidence>
<dbReference type="Gene3D" id="1.10.10.10">
    <property type="entry name" value="Winged helix-like DNA-binding domain superfamily/Winged helix DNA-binding domain"/>
    <property type="match status" value="1"/>
</dbReference>
<dbReference type="EMBL" id="VOIR01000014">
    <property type="protein sequence ID" value="KAA6432907.1"/>
    <property type="molecule type" value="Genomic_DNA"/>
</dbReference>
<dbReference type="InterPro" id="IPR036390">
    <property type="entry name" value="WH_DNA-bd_sf"/>
</dbReference>
<dbReference type="SMART" id="SM00344">
    <property type="entry name" value="HTH_ASNC"/>
    <property type="match status" value="1"/>
</dbReference>
<dbReference type="SUPFAM" id="SSF54909">
    <property type="entry name" value="Dimeric alpha+beta barrel"/>
    <property type="match status" value="1"/>
</dbReference>
<dbReference type="Pfam" id="PF22482">
    <property type="entry name" value="AsnC_trans_reg_3"/>
    <property type="match status" value="1"/>
</dbReference>
<dbReference type="InterPro" id="IPR011008">
    <property type="entry name" value="Dimeric_a/b-barrel"/>
</dbReference>
<keyword evidence="6" id="KW-1185">Reference proteome</keyword>
<keyword evidence="3" id="KW-0804">Transcription</keyword>
<dbReference type="InterPro" id="IPR054609">
    <property type="entry name" value="PF0864-like_C"/>
</dbReference>
<dbReference type="GO" id="GO:0043565">
    <property type="term" value="F:sequence-specific DNA binding"/>
    <property type="evidence" value="ECO:0007669"/>
    <property type="project" value="InterPro"/>
</dbReference>
<sequence>MGAAVSLPDAQDKAIIAELQRDGRAPYSAIADAVGLSETAVRNRVKRLTDSGVMQIVAVTDPTQLGFARQAMIGIRASGALEPLAESLAALPEVDYVVITAGSYDVLVEVVCESDAHLLELVSQRIRSIEGVRETDTLMYLKLQQQSYAWGVR</sequence>
<dbReference type="GO" id="GO:0005829">
    <property type="term" value="C:cytosol"/>
    <property type="evidence" value="ECO:0007669"/>
    <property type="project" value="TreeGrafter"/>
</dbReference>
<comment type="caution">
    <text evidence="5">The sequence shown here is derived from an EMBL/GenBank/DDBJ whole genome shotgun (WGS) entry which is preliminary data.</text>
</comment>
<dbReference type="PANTHER" id="PTHR30154">
    <property type="entry name" value="LEUCINE-RESPONSIVE REGULATORY PROTEIN"/>
    <property type="match status" value="1"/>
</dbReference>
<evidence type="ECO:0000259" key="4">
    <source>
        <dbReference type="PROSITE" id="PS50956"/>
    </source>
</evidence>
<evidence type="ECO:0000313" key="5">
    <source>
        <dbReference type="EMBL" id="KAA6432907.1"/>
    </source>
</evidence>
<protein>
    <submittedName>
        <fullName evidence="5">Lrp/AsnC family transcriptional regulator</fullName>
    </submittedName>
</protein>
<dbReference type="OrthoDB" id="7501856at2"/>
<dbReference type="Pfam" id="PF13404">
    <property type="entry name" value="HTH_AsnC-type"/>
    <property type="match status" value="1"/>
</dbReference>
<feature type="domain" description="HTH asnC-type" evidence="4">
    <location>
        <begin position="8"/>
        <end position="68"/>
    </location>
</feature>
<accession>A0A5M8QAA3</accession>
<dbReference type="AlphaFoldDB" id="A0A5M8QAA3"/>
<dbReference type="RefSeq" id="WP_146356606.1">
    <property type="nucleotide sequence ID" value="NZ_VOIR01000014.1"/>
</dbReference>
<gene>
    <name evidence="5" type="ORF">FQ330_08025</name>
</gene>
<dbReference type="InterPro" id="IPR019885">
    <property type="entry name" value="Tscrpt_reg_HTH_AsnC-type_CS"/>
</dbReference>
<evidence type="ECO:0000256" key="1">
    <source>
        <dbReference type="ARBA" id="ARBA00023015"/>
    </source>
</evidence>
<evidence type="ECO:0000313" key="6">
    <source>
        <dbReference type="Proteomes" id="UP000323221"/>
    </source>
</evidence>